<dbReference type="InterPro" id="IPR050523">
    <property type="entry name" value="AKR_Detox_Biosynth"/>
</dbReference>
<evidence type="ECO:0000256" key="1">
    <source>
        <dbReference type="ARBA" id="ARBA00023002"/>
    </source>
</evidence>
<dbReference type="PANTHER" id="PTHR43364:SF4">
    <property type="entry name" value="NAD(P)-LINKED OXIDOREDUCTASE SUPERFAMILY PROTEIN"/>
    <property type="match status" value="1"/>
</dbReference>
<dbReference type="InterPro" id="IPR023210">
    <property type="entry name" value="NADP_OxRdtase_dom"/>
</dbReference>
<dbReference type="OrthoDB" id="48988at2759"/>
<dbReference type="PANTHER" id="PTHR43364">
    <property type="entry name" value="NADH-SPECIFIC METHYLGLYOXAL REDUCTASE-RELATED"/>
    <property type="match status" value="1"/>
</dbReference>
<dbReference type="Pfam" id="PF00248">
    <property type="entry name" value="Aldo_ket_red"/>
    <property type="match status" value="1"/>
</dbReference>
<dbReference type="EMBL" id="CDMC01000002">
    <property type="protein sequence ID" value="CEN60450.1"/>
    <property type="molecule type" value="Genomic_DNA"/>
</dbReference>
<comment type="similarity">
    <text evidence="2">Belongs to the aldo/keto reductase family. Aldo/keto reductase 2 subfamily.</text>
</comment>
<evidence type="ECO:0000313" key="6">
    <source>
        <dbReference type="Proteomes" id="UP000054771"/>
    </source>
</evidence>
<proteinExistence type="inferred from homology"/>
<dbReference type="CDD" id="cd19075">
    <property type="entry name" value="AKR_AKR7A1-5"/>
    <property type="match status" value="1"/>
</dbReference>
<keyword evidence="1" id="KW-0560">Oxidoreductase</keyword>
<dbReference type="InterPro" id="IPR020471">
    <property type="entry name" value="AKR"/>
</dbReference>
<evidence type="ECO:0000256" key="2">
    <source>
        <dbReference type="ARBA" id="ARBA00038157"/>
    </source>
</evidence>
<dbReference type="Proteomes" id="UP000054771">
    <property type="component" value="Unassembled WGS sequence"/>
</dbReference>
<feature type="domain" description="NADP-dependent oxidoreductase" evidence="4">
    <location>
        <begin position="6"/>
        <end position="305"/>
    </location>
</feature>
<organism evidence="5 6">
    <name type="scientific">Aspergillus calidoustus</name>
    <dbReference type="NCBI Taxonomy" id="454130"/>
    <lineage>
        <taxon>Eukaryota</taxon>
        <taxon>Fungi</taxon>
        <taxon>Dikarya</taxon>
        <taxon>Ascomycota</taxon>
        <taxon>Pezizomycotina</taxon>
        <taxon>Eurotiomycetes</taxon>
        <taxon>Eurotiomycetidae</taxon>
        <taxon>Eurotiales</taxon>
        <taxon>Aspergillaceae</taxon>
        <taxon>Aspergillus</taxon>
        <taxon>Aspergillus subgen. Nidulantes</taxon>
    </lineage>
</organism>
<feature type="region of interest" description="Disordered" evidence="3">
    <location>
        <begin position="1"/>
        <end position="21"/>
    </location>
</feature>
<dbReference type="AlphaFoldDB" id="A0A0U5CNI0"/>
<dbReference type="SUPFAM" id="SSF51430">
    <property type="entry name" value="NAD(P)-linked oxidoreductase"/>
    <property type="match status" value="1"/>
</dbReference>
<sequence length="319" mass="35606">MSGAELVFGGATWTSTPPTDFEGLEKQKEGLAVITAAGIKTIDSAANYGDNEEVLGILGAAKTHAIDSKYPGGFSPKPATKEDIITTAEKGLEKSKAESFDVYYIHAPDRRVPLEVQLEAINTLYESGKIKRFGLSNFLPSEVEEVIRVAKENNWVLPSVFQGNYSAVARHAEMRLFPLLRQHGIQFYAYSPIAGGFLTKTVEELLKASGRWDPSSFLGSLYHRLYNKPSMLEGLRLWESISNDTGIPKVELAYRWIVYNSGLKREYGDKVVFGARNLQQLRETLAAIEKGPLSDKVVERIEEVWRLVEKDSPLDNYNQ</sequence>
<dbReference type="Gene3D" id="3.20.20.100">
    <property type="entry name" value="NADP-dependent oxidoreductase domain"/>
    <property type="match status" value="1"/>
</dbReference>
<accession>A0A0U5CNI0</accession>
<keyword evidence="6" id="KW-1185">Reference proteome</keyword>
<evidence type="ECO:0000259" key="4">
    <source>
        <dbReference type="Pfam" id="PF00248"/>
    </source>
</evidence>
<protein>
    <recommendedName>
        <fullName evidence="4">NADP-dependent oxidoreductase domain-containing protein</fullName>
    </recommendedName>
</protein>
<reference evidence="6" key="1">
    <citation type="journal article" date="2016" name="Genome Announc.">
        <title>Draft genome sequences of fungus Aspergillus calidoustus.</title>
        <authorList>
            <person name="Horn F."/>
            <person name="Linde J."/>
            <person name="Mattern D.J."/>
            <person name="Walther G."/>
            <person name="Guthke R."/>
            <person name="Scherlach K."/>
            <person name="Martin K."/>
            <person name="Brakhage A.A."/>
            <person name="Petzke L."/>
            <person name="Valiante V."/>
        </authorList>
    </citation>
    <scope>NUCLEOTIDE SEQUENCE [LARGE SCALE GENOMIC DNA]</scope>
    <source>
        <strain evidence="6">SF006504</strain>
    </source>
</reference>
<dbReference type="GO" id="GO:0016491">
    <property type="term" value="F:oxidoreductase activity"/>
    <property type="evidence" value="ECO:0007669"/>
    <property type="project" value="UniProtKB-KW"/>
</dbReference>
<dbReference type="PRINTS" id="PR00069">
    <property type="entry name" value="ALDKETRDTASE"/>
</dbReference>
<name>A0A0U5CNI0_ASPCI</name>
<dbReference type="OMA" id="RICCEKN"/>
<evidence type="ECO:0000256" key="3">
    <source>
        <dbReference type="SAM" id="MobiDB-lite"/>
    </source>
</evidence>
<dbReference type="InterPro" id="IPR036812">
    <property type="entry name" value="NAD(P)_OxRdtase_dom_sf"/>
</dbReference>
<dbReference type="STRING" id="454130.A0A0U5CNI0"/>
<evidence type="ECO:0000313" key="5">
    <source>
        <dbReference type="EMBL" id="CEN60450.1"/>
    </source>
</evidence>
<gene>
    <name evidence="5" type="ORF">ASPCAL02889</name>
</gene>